<proteinExistence type="predicted"/>
<feature type="compositionally biased region" description="Low complexity" evidence="1">
    <location>
        <begin position="9"/>
        <end position="38"/>
    </location>
</feature>
<accession>A0A1H6DZY7</accession>
<feature type="region of interest" description="Disordered" evidence="1">
    <location>
        <begin position="1"/>
        <end position="54"/>
    </location>
</feature>
<gene>
    <name evidence="2" type="ORF">SAMN05216223_12257</name>
</gene>
<sequence>MRPGPTSPTGPAGTGHAPHPRASTPRSRPAGARPGRTPVSHPCPADAARPPSFSPADRMLRGVACVLLALVPAGYLAVAADQSHNVAAAREIDAEQAGLVDGVPSATQQAVYQTPVPAGSGGAAFFEANTWAEDTLYVRFTTTRAGLAAFLRGLGAGPADLRTGRRAVSVPAAAAPKVPWTFPPGHRWAGMTLAGRGPRPSHRITVNLDDPDRPVVFVMSVISFGSR</sequence>
<protein>
    <submittedName>
        <fullName evidence="2">Uncharacterized protein</fullName>
    </submittedName>
</protein>
<evidence type="ECO:0000256" key="1">
    <source>
        <dbReference type="SAM" id="MobiDB-lite"/>
    </source>
</evidence>
<dbReference type="EMBL" id="FNVU01000022">
    <property type="protein sequence ID" value="SEG90689.1"/>
    <property type="molecule type" value="Genomic_DNA"/>
</dbReference>
<organism evidence="2 3">
    <name type="scientific">Actinacidiphila yanglinensis</name>
    <dbReference type="NCBI Taxonomy" id="310779"/>
    <lineage>
        <taxon>Bacteria</taxon>
        <taxon>Bacillati</taxon>
        <taxon>Actinomycetota</taxon>
        <taxon>Actinomycetes</taxon>
        <taxon>Kitasatosporales</taxon>
        <taxon>Streptomycetaceae</taxon>
        <taxon>Actinacidiphila</taxon>
    </lineage>
</organism>
<dbReference type="Proteomes" id="UP000236754">
    <property type="component" value="Unassembled WGS sequence"/>
</dbReference>
<evidence type="ECO:0000313" key="2">
    <source>
        <dbReference type="EMBL" id="SEG90689.1"/>
    </source>
</evidence>
<reference evidence="2 3" key="1">
    <citation type="submission" date="2016-10" db="EMBL/GenBank/DDBJ databases">
        <authorList>
            <person name="de Groot N.N."/>
        </authorList>
    </citation>
    <scope>NUCLEOTIDE SEQUENCE [LARGE SCALE GENOMIC DNA]</scope>
    <source>
        <strain evidence="2 3">CGMCC 4.2023</strain>
    </source>
</reference>
<keyword evidence="3" id="KW-1185">Reference proteome</keyword>
<name>A0A1H6DZY7_9ACTN</name>
<evidence type="ECO:0000313" key="3">
    <source>
        <dbReference type="Proteomes" id="UP000236754"/>
    </source>
</evidence>
<dbReference type="AlphaFoldDB" id="A0A1H6DZY7"/>